<feature type="compositionally biased region" description="Basic and acidic residues" evidence="1">
    <location>
        <begin position="58"/>
        <end position="67"/>
    </location>
</feature>
<name>A0AAF0ERH7_9BASI</name>
<feature type="region of interest" description="Disordered" evidence="1">
    <location>
        <begin position="309"/>
        <end position="337"/>
    </location>
</feature>
<accession>A0AAF0ERH7</accession>
<feature type="compositionally biased region" description="Polar residues" evidence="1">
    <location>
        <begin position="236"/>
        <end position="250"/>
    </location>
</feature>
<dbReference type="EMBL" id="CP119894">
    <property type="protein sequence ID" value="WFD26897.1"/>
    <property type="molecule type" value="Genomic_DNA"/>
</dbReference>
<reference evidence="2" key="1">
    <citation type="submission" date="2023-03" db="EMBL/GenBank/DDBJ databases">
        <title>Mating type loci evolution in Malassezia.</title>
        <authorList>
            <person name="Coelho M.A."/>
        </authorList>
    </citation>
    <scope>NUCLEOTIDE SEQUENCE</scope>
    <source>
        <strain evidence="2">CBS 9557</strain>
    </source>
</reference>
<dbReference type="Proteomes" id="UP001213623">
    <property type="component" value="Chromosome 3"/>
</dbReference>
<gene>
    <name evidence="2" type="ORF">MNAN1_001886</name>
</gene>
<evidence type="ECO:0000313" key="2">
    <source>
        <dbReference type="EMBL" id="WFD26897.1"/>
    </source>
</evidence>
<feature type="region of interest" description="Disordered" evidence="1">
    <location>
        <begin position="511"/>
        <end position="552"/>
    </location>
</feature>
<organism evidence="2 3">
    <name type="scientific">Malassezia nana</name>
    <dbReference type="NCBI Taxonomy" id="180528"/>
    <lineage>
        <taxon>Eukaryota</taxon>
        <taxon>Fungi</taxon>
        <taxon>Dikarya</taxon>
        <taxon>Basidiomycota</taxon>
        <taxon>Ustilaginomycotina</taxon>
        <taxon>Malasseziomycetes</taxon>
        <taxon>Malasseziales</taxon>
        <taxon>Malasseziaceae</taxon>
        <taxon>Malassezia</taxon>
    </lineage>
</organism>
<feature type="compositionally biased region" description="Polar residues" evidence="1">
    <location>
        <begin position="511"/>
        <end position="520"/>
    </location>
</feature>
<feature type="region of interest" description="Disordered" evidence="1">
    <location>
        <begin position="342"/>
        <end position="361"/>
    </location>
</feature>
<feature type="compositionally biased region" description="Low complexity" evidence="1">
    <location>
        <begin position="194"/>
        <end position="217"/>
    </location>
</feature>
<feature type="compositionally biased region" description="Low complexity" evidence="1">
    <location>
        <begin position="88"/>
        <end position="108"/>
    </location>
</feature>
<dbReference type="AlphaFoldDB" id="A0AAF0ERH7"/>
<sequence>MSGRSARDDGERRDVPSPGHTDMPESERVDGPRQPALLQRQRALHRPRASSNLSDSSARARERRREPSPSTGSLPASPVSYGTPVHRQGSQSSQLSASSVPPTPSSHSVEAGEHASLSDESVYSDDDGASAAPSLKRTVSGQSGASVPSPARVHSPSVASIRSVSGRGAPRSEAPPLPLRSSSLAGGTASPSTSSRVASPAQPAASASTESLSSAYSDDAKAPIDGPAPMPRAASGASSMRSPLSDTSSTMQELLDTFASALVDLGLDDAPLDGLADVDVQYRPAAYPGGSHGLPSSASTLASLLPPNVRAPSTASAAPTTEASVAPPAESLPASSMAPVSVTPVSAAPVPPSDEPSSSAPDQIEVYGLSVWWPGSFDVTTNANYDSVTHRAALYADAANDLYTRPTHLDVWMERAKQQRPSAPDALTTMVMQTQRRALEAQLQPSPGSASADLPLPTNIPYPLLAKAQSAAHSDPGLLLATPATNHARPTTRLGHASTLMQTLNLSRRKTPLTTASATLPSARGTPSVRSVRGMPSATPHGTSAPSLPPRLAPRTEAPLGLGILPRTPSAMSAAPPTERPDVPEAQLQAGIARLRDALPDIDEATARRYVVRCHGDDVRAITEYLHEQARDDVPKRGLFARTPRAR</sequence>
<feature type="compositionally biased region" description="Basic and acidic residues" evidence="1">
    <location>
        <begin position="1"/>
        <end position="15"/>
    </location>
</feature>
<protein>
    <submittedName>
        <fullName evidence="2">Uncharacterized protein</fullName>
    </submittedName>
</protein>
<proteinExistence type="predicted"/>
<evidence type="ECO:0000313" key="3">
    <source>
        <dbReference type="Proteomes" id="UP001213623"/>
    </source>
</evidence>
<feature type="compositionally biased region" description="Polar residues" evidence="1">
    <location>
        <begin position="180"/>
        <end position="193"/>
    </location>
</feature>
<evidence type="ECO:0000256" key="1">
    <source>
        <dbReference type="SAM" id="MobiDB-lite"/>
    </source>
</evidence>
<feature type="compositionally biased region" description="Polar residues" evidence="1">
    <location>
        <begin position="137"/>
        <end position="146"/>
    </location>
</feature>
<feature type="compositionally biased region" description="Basic and acidic residues" evidence="1">
    <location>
        <begin position="22"/>
        <end position="31"/>
    </location>
</feature>
<keyword evidence="3" id="KW-1185">Reference proteome</keyword>
<feature type="region of interest" description="Disordered" evidence="1">
    <location>
        <begin position="1"/>
        <end position="250"/>
    </location>
</feature>